<dbReference type="PANTHER" id="PTHR48051">
    <property type="match status" value="1"/>
</dbReference>
<feature type="compositionally biased region" description="Acidic residues" evidence="3">
    <location>
        <begin position="540"/>
        <end position="551"/>
    </location>
</feature>
<dbReference type="PANTHER" id="PTHR48051:SF1">
    <property type="entry name" value="RAS SUPPRESSOR PROTEIN 1"/>
    <property type="match status" value="1"/>
</dbReference>
<gene>
    <name evidence="4" type="ORF">PHLCEN_2v10153</name>
</gene>
<keyword evidence="1" id="KW-0433">Leucine-rich repeat</keyword>
<evidence type="ECO:0000313" key="5">
    <source>
        <dbReference type="Proteomes" id="UP000186601"/>
    </source>
</evidence>
<reference evidence="4 5" key="1">
    <citation type="submission" date="2018-02" db="EMBL/GenBank/DDBJ databases">
        <title>Genome sequence of the basidiomycete white-rot fungus Phlebia centrifuga.</title>
        <authorList>
            <person name="Granchi Z."/>
            <person name="Peng M."/>
            <person name="de Vries R.P."/>
            <person name="Hilden K."/>
            <person name="Makela M.R."/>
            <person name="Grigoriev I."/>
            <person name="Riley R."/>
        </authorList>
    </citation>
    <scope>NUCLEOTIDE SEQUENCE [LARGE SCALE GENOMIC DNA]</scope>
    <source>
        <strain evidence="4 5">FBCC195</strain>
    </source>
</reference>
<dbReference type="SMART" id="SM00369">
    <property type="entry name" value="LRR_TYP"/>
    <property type="match status" value="2"/>
</dbReference>
<dbReference type="Gene3D" id="3.80.10.10">
    <property type="entry name" value="Ribonuclease Inhibitor"/>
    <property type="match status" value="1"/>
</dbReference>
<evidence type="ECO:0000313" key="4">
    <source>
        <dbReference type="EMBL" id="PSR74081.1"/>
    </source>
</evidence>
<feature type="region of interest" description="Disordered" evidence="3">
    <location>
        <begin position="101"/>
        <end position="140"/>
    </location>
</feature>
<dbReference type="InterPro" id="IPR050216">
    <property type="entry name" value="LRR_domain-containing"/>
</dbReference>
<comment type="caution">
    <text evidence="4">The sequence shown here is derived from an EMBL/GenBank/DDBJ whole genome shotgun (WGS) entry which is preliminary data.</text>
</comment>
<sequence length="643" mass="70943">MSWSSPPSSPCLDPLDSSPPSSPSHEFSFTNSPASPGLAHPFAASTKAIKPLPLYEKRLRPRLVQQQKDDDREDFGDDSLATTDVCTRALIHPLAGSAKALPIQRSHSRTSSQATVKLDGPGDFSPSRSPANLSHQDRGENIDGANIRAFSLRSRTASGRRHTTRQVAQRRWEDELEKVFMGQTDGIIDLNAEGILRPVLTEIPPSIGDLANIVLLDRDAKHATLSNVALGSQDARHSLRGLGHPSTRRFARSVTTPAMHIGSLPSSSLSNLNNRIASSSLAGSLGRERDRTANANERLPKDERGAREIQLHLEQNAIRRLPLELFSVVSLTVLRMRNNALTQIPPQVTHLVNLRELNVKQNKLRWLPAEMLSMKLEILEVGLNPWIKPPARMDFGPAVSQTKVHFTVASLTEYCLRVLLAPAQTSMFVQSLTTTLDASITAPVLPRLIPPDTQTVLDTYDPIAISERLPLELTEIIRACLPRAVPKPDLHGPSRKKRSRMSWTKSKSKTGFNKDDIFPFELSGSFPQGAQLDGWHDDRSDDEDCDEDEETETHPGIGICPSPLHTAVSVFVCHAEERFSWEYEVAGVRVSEREGVPMLWRGCSRGCLAFLGADVTSGYATEGALPDERDDNMDVDEDEELDL</sequence>
<keyword evidence="2" id="KW-0677">Repeat</keyword>
<feature type="compositionally biased region" description="Acidic residues" evidence="3">
    <location>
        <begin position="628"/>
        <end position="643"/>
    </location>
</feature>
<feature type="compositionally biased region" description="Low complexity" evidence="3">
    <location>
        <begin position="1"/>
        <end position="19"/>
    </location>
</feature>
<feature type="region of interest" description="Disordered" evidence="3">
    <location>
        <begin position="620"/>
        <end position="643"/>
    </location>
</feature>
<name>A0A2R6NNS5_9APHY</name>
<dbReference type="EMBL" id="MLYV02001021">
    <property type="protein sequence ID" value="PSR74081.1"/>
    <property type="molecule type" value="Genomic_DNA"/>
</dbReference>
<dbReference type="GO" id="GO:0005737">
    <property type="term" value="C:cytoplasm"/>
    <property type="evidence" value="ECO:0007669"/>
    <property type="project" value="TreeGrafter"/>
</dbReference>
<feature type="region of interest" description="Disordered" evidence="3">
    <location>
        <begin position="488"/>
        <end position="510"/>
    </location>
</feature>
<evidence type="ECO:0000256" key="3">
    <source>
        <dbReference type="SAM" id="MobiDB-lite"/>
    </source>
</evidence>
<evidence type="ECO:0000256" key="1">
    <source>
        <dbReference type="ARBA" id="ARBA00022614"/>
    </source>
</evidence>
<dbReference type="InterPro" id="IPR003591">
    <property type="entry name" value="Leu-rich_rpt_typical-subtyp"/>
</dbReference>
<feature type="compositionally biased region" description="Polar residues" evidence="3">
    <location>
        <begin position="25"/>
        <end position="34"/>
    </location>
</feature>
<proteinExistence type="predicted"/>
<keyword evidence="5" id="KW-1185">Reference proteome</keyword>
<organism evidence="4 5">
    <name type="scientific">Hermanssonia centrifuga</name>
    <dbReference type="NCBI Taxonomy" id="98765"/>
    <lineage>
        <taxon>Eukaryota</taxon>
        <taxon>Fungi</taxon>
        <taxon>Dikarya</taxon>
        <taxon>Basidiomycota</taxon>
        <taxon>Agaricomycotina</taxon>
        <taxon>Agaricomycetes</taxon>
        <taxon>Polyporales</taxon>
        <taxon>Meruliaceae</taxon>
        <taxon>Hermanssonia</taxon>
    </lineage>
</organism>
<dbReference type="SUPFAM" id="SSF52075">
    <property type="entry name" value="Outer arm dynein light chain 1"/>
    <property type="match status" value="1"/>
</dbReference>
<feature type="compositionally biased region" description="Polar residues" evidence="3">
    <location>
        <begin position="501"/>
        <end position="510"/>
    </location>
</feature>
<accession>A0A2R6NNS5</accession>
<dbReference type="AlphaFoldDB" id="A0A2R6NNS5"/>
<dbReference type="STRING" id="98765.A0A2R6NNS5"/>
<evidence type="ECO:0000256" key="2">
    <source>
        <dbReference type="ARBA" id="ARBA00022737"/>
    </source>
</evidence>
<feature type="region of interest" description="Disordered" evidence="3">
    <location>
        <begin position="531"/>
        <end position="559"/>
    </location>
</feature>
<dbReference type="OrthoDB" id="660555at2759"/>
<protein>
    <submittedName>
        <fullName evidence="4">Uncharacterized protein</fullName>
    </submittedName>
</protein>
<dbReference type="InterPro" id="IPR032675">
    <property type="entry name" value="LRR_dom_sf"/>
</dbReference>
<feature type="region of interest" description="Disordered" evidence="3">
    <location>
        <begin position="1"/>
        <end position="42"/>
    </location>
</feature>
<dbReference type="Proteomes" id="UP000186601">
    <property type="component" value="Unassembled WGS sequence"/>
</dbReference>